<reference evidence="3 4" key="1">
    <citation type="journal article" date="2018" name="Mol. Plant">
        <title>The genome of Artemisia annua provides insight into the evolution of Asteraceae family and artemisinin biosynthesis.</title>
        <authorList>
            <person name="Shen Q."/>
            <person name="Zhang L."/>
            <person name="Liao Z."/>
            <person name="Wang S."/>
            <person name="Yan T."/>
            <person name="Shi P."/>
            <person name="Liu M."/>
            <person name="Fu X."/>
            <person name="Pan Q."/>
            <person name="Wang Y."/>
            <person name="Lv Z."/>
            <person name="Lu X."/>
            <person name="Zhang F."/>
            <person name="Jiang W."/>
            <person name="Ma Y."/>
            <person name="Chen M."/>
            <person name="Hao X."/>
            <person name="Li L."/>
            <person name="Tang Y."/>
            <person name="Lv G."/>
            <person name="Zhou Y."/>
            <person name="Sun X."/>
            <person name="Brodelius P.E."/>
            <person name="Rose J.K.C."/>
            <person name="Tang K."/>
        </authorList>
    </citation>
    <scope>NUCLEOTIDE SEQUENCE [LARGE SCALE GENOMIC DNA]</scope>
    <source>
        <strain evidence="4">cv. Huhao1</strain>
        <tissue evidence="3">Leaf</tissue>
    </source>
</reference>
<dbReference type="Gene3D" id="1.50.10.20">
    <property type="match status" value="1"/>
</dbReference>
<evidence type="ECO:0000313" key="3">
    <source>
        <dbReference type="EMBL" id="PWA72587.1"/>
    </source>
</evidence>
<dbReference type="GO" id="GO:0042054">
    <property type="term" value="F:histone methyltransferase activity"/>
    <property type="evidence" value="ECO:0007669"/>
    <property type="project" value="TreeGrafter"/>
</dbReference>
<dbReference type="STRING" id="35608.A0A2U1NGE7"/>
<keyword evidence="3" id="KW-0489">Methyltransferase</keyword>
<name>A0A2U1NGE7_ARTAN</name>
<dbReference type="PANTHER" id="PTHR11006:SF68">
    <property type="entry name" value="PROTEIN ARGININE N-METHYLTRANSFERASE PRMT10"/>
    <property type="match status" value="1"/>
</dbReference>
<evidence type="ECO:0000256" key="1">
    <source>
        <dbReference type="ARBA" id="ARBA00022691"/>
    </source>
</evidence>
<dbReference type="GO" id="GO:0032259">
    <property type="term" value="P:methylation"/>
    <property type="evidence" value="ECO:0007669"/>
    <property type="project" value="UniProtKB-KW"/>
</dbReference>
<dbReference type="SUPFAM" id="SSF48239">
    <property type="entry name" value="Terpenoid cyclases/Protein prenyltransferases"/>
    <property type="match status" value="1"/>
</dbReference>
<keyword evidence="3" id="KW-0808">Transferase</keyword>
<evidence type="ECO:0000313" key="4">
    <source>
        <dbReference type="Proteomes" id="UP000245207"/>
    </source>
</evidence>
<dbReference type="OrthoDB" id="7848332at2759"/>
<comment type="caution">
    <text evidence="3">The sequence shown here is derived from an EMBL/GenBank/DDBJ whole genome shotgun (WGS) entry which is preliminary data.</text>
</comment>
<dbReference type="InterPro" id="IPR008930">
    <property type="entry name" value="Terpenoid_cyclase/PrenylTrfase"/>
</dbReference>
<dbReference type="EMBL" id="PKPP01002875">
    <property type="protein sequence ID" value="PWA72587.1"/>
    <property type="molecule type" value="Genomic_DNA"/>
</dbReference>
<dbReference type="InterPro" id="IPR029063">
    <property type="entry name" value="SAM-dependent_MTases_sf"/>
</dbReference>
<feature type="region of interest" description="Disordered" evidence="2">
    <location>
        <begin position="315"/>
        <end position="334"/>
    </location>
</feature>
<protein>
    <submittedName>
        <fullName evidence="3">Protein arginine N-methyltransferase PRMT10</fullName>
    </submittedName>
</protein>
<dbReference type="AlphaFoldDB" id="A0A2U1NGE7"/>
<evidence type="ECO:0000256" key="2">
    <source>
        <dbReference type="SAM" id="MobiDB-lite"/>
    </source>
</evidence>
<dbReference type="GO" id="GO:0016274">
    <property type="term" value="F:protein-arginine N-methyltransferase activity"/>
    <property type="evidence" value="ECO:0007669"/>
    <property type="project" value="InterPro"/>
</dbReference>
<organism evidence="3 4">
    <name type="scientific">Artemisia annua</name>
    <name type="common">Sweet wormwood</name>
    <dbReference type="NCBI Taxonomy" id="35608"/>
    <lineage>
        <taxon>Eukaryota</taxon>
        <taxon>Viridiplantae</taxon>
        <taxon>Streptophyta</taxon>
        <taxon>Embryophyta</taxon>
        <taxon>Tracheophyta</taxon>
        <taxon>Spermatophyta</taxon>
        <taxon>Magnoliopsida</taxon>
        <taxon>eudicotyledons</taxon>
        <taxon>Gunneridae</taxon>
        <taxon>Pentapetalae</taxon>
        <taxon>asterids</taxon>
        <taxon>campanulids</taxon>
        <taxon>Asterales</taxon>
        <taxon>Asteraceae</taxon>
        <taxon>Asteroideae</taxon>
        <taxon>Anthemideae</taxon>
        <taxon>Artemisiinae</taxon>
        <taxon>Artemisia</taxon>
    </lineage>
</organism>
<dbReference type="GO" id="GO:0005634">
    <property type="term" value="C:nucleus"/>
    <property type="evidence" value="ECO:0007669"/>
    <property type="project" value="TreeGrafter"/>
</dbReference>
<dbReference type="Gene3D" id="3.40.50.150">
    <property type="entry name" value="Vaccinia Virus protein VP39"/>
    <property type="match status" value="2"/>
</dbReference>
<dbReference type="CDD" id="cd02440">
    <property type="entry name" value="AdoMet_MTases"/>
    <property type="match status" value="1"/>
</dbReference>
<sequence length="334" mass="37695">MEKGQKWILNHGGATAITSWGKFWLSGFVRMDAYFNPVFKNKHHLLGKTVLDAGTGSGILAKWSAQAGARKVYAVEATKMADHALDVIISEWMGYFLLRESMFDSVIVARDRWLKPTGVMYPSHARMWLAPIRSGLSDHKMSDYEGCMDDWHGFVKETRTYYGVDMSVLTKPFSEEQKKYYLKNSLWNYLHPNQVVGTPAVLKEIDCLTVTVEDILKVEACISSTITKEDTRLSPSIDDSTHWGQQVFLLHPPVRVNEQDEDVLQVGYLVSSNNQTRSNWFKKDVGLSSELLVKAFKKIGAGKKKRKVTFELGVDDAGKKKRKHTPSEAARAGT</sequence>
<dbReference type="Proteomes" id="UP000245207">
    <property type="component" value="Unassembled WGS sequence"/>
</dbReference>
<keyword evidence="4" id="KW-1185">Reference proteome</keyword>
<gene>
    <name evidence="3" type="ORF">CTI12_AA104160</name>
</gene>
<accession>A0A2U1NGE7</accession>
<keyword evidence="1" id="KW-0949">S-adenosyl-L-methionine</keyword>
<dbReference type="Gene3D" id="2.70.160.11">
    <property type="entry name" value="Hnrnp arginine n-methyltransferase1"/>
    <property type="match status" value="1"/>
</dbReference>
<dbReference type="InterPro" id="IPR025799">
    <property type="entry name" value="Arg_MeTrfase"/>
</dbReference>
<dbReference type="PANTHER" id="PTHR11006">
    <property type="entry name" value="PROTEIN ARGININE N-METHYLTRANSFERASE"/>
    <property type="match status" value="1"/>
</dbReference>
<dbReference type="Pfam" id="PF06325">
    <property type="entry name" value="PrmA"/>
    <property type="match status" value="1"/>
</dbReference>
<proteinExistence type="predicted"/>
<dbReference type="SUPFAM" id="SSF53335">
    <property type="entry name" value="S-adenosyl-L-methionine-dependent methyltransferases"/>
    <property type="match status" value="1"/>
</dbReference>